<dbReference type="EMBL" id="CP012333">
    <property type="protein sequence ID" value="AKU97899.1"/>
    <property type="molecule type" value="Genomic_DNA"/>
</dbReference>
<sequence>MTKRLEDATNSLQALEWIIADLRAAGHEVTLWDRILSDAWTAPDHDRYLWMSSTRILTMMRIAKVPLATSDGPPHSSPSARAFETFPNVVLSASQR</sequence>
<evidence type="ECO:0000313" key="1">
    <source>
        <dbReference type="EMBL" id="AKU97899.1"/>
    </source>
</evidence>
<protein>
    <submittedName>
        <fullName evidence="1">Uncharacterized protein</fullName>
    </submittedName>
</protein>
<dbReference type="Proteomes" id="UP000064967">
    <property type="component" value="Chromosome"/>
</dbReference>
<keyword evidence="2" id="KW-1185">Reference proteome</keyword>
<dbReference type="KEGG" id="llu:AKJ09_04563"/>
<gene>
    <name evidence="1" type="ORF">AKJ09_04563</name>
</gene>
<proteinExistence type="predicted"/>
<dbReference type="AlphaFoldDB" id="A0A0K1PXM8"/>
<name>A0A0K1PXM8_9BACT</name>
<reference evidence="1 2" key="1">
    <citation type="submission" date="2015-08" db="EMBL/GenBank/DDBJ databases">
        <authorList>
            <person name="Babu N.S."/>
            <person name="Beckwith C.J."/>
            <person name="Beseler K.G."/>
            <person name="Brison A."/>
            <person name="Carone J.V."/>
            <person name="Caskin T.P."/>
            <person name="Diamond M."/>
            <person name="Durham M.E."/>
            <person name="Foxe J.M."/>
            <person name="Go M."/>
            <person name="Henderson B.A."/>
            <person name="Jones I.B."/>
            <person name="McGettigan J.A."/>
            <person name="Micheletti S.J."/>
            <person name="Nasrallah M.E."/>
            <person name="Ortiz D."/>
            <person name="Piller C.R."/>
            <person name="Privatt S.R."/>
            <person name="Schneider S.L."/>
            <person name="Sharp S."/>
            <person name="Smith T.C."/>
            <person name="Stanton J.D."/>
            <person name="Ullery H.E."/>
            <person name="Wilson R.J."/>
            <person name="Serrano M.G."/>
            <person name="Buck G."/>
            <person name="Lee V."/>
            <person name="Wang Y."/>
            <person name="Carvalho R."/>
            <person name="Voegtly L."/>
            <person name="Shi R."/>
            <person name="Duckworth R."/>
            <person name="Johnson A."/>
            <person name="Loviza R."/>
            <person name="Walstead R."/>
            <person name="Shah Z."/>
            <person name="Kiflezghi M."/>
            <person name="Wade K."/>
            <person name="Ball S.L."/>
            <person name="Bradley K.W."/>
            <person name="Asai D.J."/>
            <person name="Bowman C.A."/>
            <person name="Russell D.A."/>
            <person name="Pope W.H."/>
            <person name="Jacobs-Sera D."/>
            <person name="Hendrix R.W."/>
            <person name="Hatfull G.F."/>
        </authorList>
    </citation>
    <scope>NUCLEOTIDE SEQUENCE [LARGE SCALE GENOMIC DNA]</scope>
    <source>
        <strain evidence="1 2">DSM 27648</strain>
    </source>
</reference>
<evidence type="ECO:0000313" key="2">
    <source>
        <dbReference type="Proteomes" id="UP000064967"/>
    </source>
</evidence>
<accession>A0A0K1PXM8</accession>
<organism evidence="1 2">
    <name type="scientific">Labilithrix luteola</name>
    <dbReference type="NCBI Taxonomy" id="1391654"/>
    <lineage>
        <taxon>Bacteria</taxon>
        <taxon>Pseudomonadati</taxon>
        <taxon>Myxococcota</taxon>
        <taxon>Polyangia</taxon>
        <taxon>Polyangiales</taxon>
        <taxon>Labilitrichaceae</taxon>
        <taxon>Labilithrix</taxon>
    </lineage>
</organism>